<dbReference type="EMBL" id="JAWQEG010002606">
    <property type="protein sequence ID" value="KAK3870787.1"/>
    <property type="molecule type" value="Genomic_DNA"/>
</dbReference>
<dbReference type="InterPro" id="IPR043502">
    <property type="entry name" value="DNA/RNA_pol_sf"/>
</dbReference>
<keyword evidence="1" id="KW-0227">DNA damage</keyword>
<reference evidence="2" key="1">
    <citation type="submission" date="2023-10" db="EMBL/GenBank/DDBJ databases">
        <title>Genome assemblies of two species of porcelain crab, Petrolisthes cinctipes and Petrolisthes manimaculis (Anomura: Porcellanidae).</title>
        <authorList>
            <person name="Angst P."/>
        </authorList>
    </citation>
    <scope>NUCLEOTIDE SEQUENCE</scope>
    <source>
        <strain evidence="2">PB745_01</strain>
        <tissue evidence="2">Gill</tissue>
    </source>
</reference>
<evidence type="ECO:0000313" key="3">
    <source>
        <dbReference type="Proteomes" id="UP001286313"/>
    </source>
</evidence>
<comment type="caution">
    <text evidence="2">The sequence shown here is derived from an EMBL/GenBank/DDBJ whole genome shotgun (WGS) entry which is preliminary data.</text>
</comment>
<dbReference type="PANTHER" id="PTHR35369">
    <property type="entry name" value="BLR3025 PROTEIN-RELATED"/>
    <property type="match status" value="1"/>
</dbReference>
<keyword evidence="3" id="KW-1185">Reference proteome</keyword>
<dbReference type="PANTHER" id="PTHR35369:SF2">
    <property type="entry name" value="BLR3025 PROTEIN"/>
    <property type="match status" value="1"/>
</dbReference>
<dbReference type="SUPFAM" id="SSF56672">
    <property type="entry name" value="DNA/RNA polymerases"/>
    <property type="match status" value="1"/>
</dbReference>
<evidence type="ECO:0000256" key="1">
    <source>
        <dbReference type="ARBA" id="ARBA00022763"/>
    </source>
</evidence>
<dbReference type="AlphaFoldDB" id="A0AAE1KE71"/>
<protein>
    <submittedName>
        <fullName evidence="2">Uncharacterized protein</fullName>
    </submittedName>
</protein>
<dbReference type="Proteomes" id="UP001286313">
    <property type="component" value="Unassembled WGS sequence"/>
</dbReference>
<dbReference type="GO" id="GO:0071897">
    <property type="term" value="P:DNA biosynthetic process"/>
    <property type="evidence" value="ECO:0007669"/>
    <property type="project" value="UniProtKB-ARBA"/>
</dbReference>
<gene>
    <name evidence="2" type="ORF">Pcinc_023983</name>
</gene>
<name>A0AAE1KE71_PETCI</name>
<proteinExistence type="predicted"/>
<dbReference type="GO" id="GO:0006281">
    <property type="term" value="P:DNA repair"/>
    <property type="evidence" value="ECO:0007669"/>
    <property type="project" value="TreeGrafter"/>
</dbReference>
<dbReference type="InterPro" id="IPR050356">
    <property type="entry name" value="SulA_CellDiv_inhibitor"/>
</dbReference>
<evidence type="ECO:0000313" key="2">
    <source>
        <dbReference type="EMBL" id="KAK3870787.1"/>
    </source>
</evidence>
<organism evidence="2 3">
    <name type="scientific">Petrolisthes cinctipes</name>
    <name type="common">Flat porcelain crab</name>
    <dbReference type="NCBI Taxonomy" id="88211"/>
    <lineage>
        <taxon>Eukaryota</taxon>
        <taxon>Metazoa</taxon>
        <taxon>Ecdysozoa</taxon>
        <taxon>Arthropoda</taxon>
        <taxon>Crustacea</taxon>
        <taxon>Multicrustacea</taxon>
        <taxon>Malacostraca</taxon>
        <taxon>Eumalacostraca</taxon>
        <taxon>Eucarida</taxon>
        <taxon>Decapoda</taxon>
        <taxon>Pleocyemata</taxon>
        <taxon>Anomura</taxon>
        <taxon>Galatheoidea</taxon>
        <taxon>Porcellanidae</taxon>
        <taxon>Petrolisthes</taxon>
    </lineage>
</organism>
<accession>A0AAE1KE71</accession>
<sequence>MMKRVMCLKFLNWPVQRRQRQLAADQRSRIAVYSAAPASSATAKRKKSPAHADTAFVRTLFPSARGGPAIVSASDDAWKVGVRPGMPLAEARSMAAPLTSKTSTVIKSETLFFEWSPDSDRRELRDIAELTRRFAPIVGIDETPVPDSLLLDITGCGPLLEENRHWPNNSFIDCKNTTCTARRQSVIPWLRHGPFVHASGHFLQQTAVADRNRSQAFGSDWDLPIIVIPPGQSESWLHKLPVAAGRIPLADAELLAQLGILNIRQLFELPLQDLPSRLSNHTITRIHQLRGIEDELITPIPKQLRSPRAGFRIRSNESHGNPPVQRPCQSPDKKICFSSTEHVDPAEELATVVNRLSNRLGRQAVLTVRSDDDPAPERAVRLQSLLKSDVGVREIEERLSDLTTQSKKTRPPILPPIVPCDFFLFHSPSAGRQTIRCTTSLDGTDRPAYRWPWRNENAFRHNGGMIHPSIATTFVFAPAPDRNSGFSRISIPAAGSFTACSTSRLSGKPC</sequence>